<keyword evidence="2 3" id="KW-0732">Signal</keyword>
<dbReference type="Pfam" id="PF00497">
    <property type="entry name" value="SBP_bac_3"/>
    <property type="match status" value="1"/>
</dbReference>
<reference evidence="5" key="1">
    <citation type="submission" date="2020-04" db="EMBL/GenBank/DDBJ databases">
        <title>Description of Shewanella salipaludis sp. nov., isolated from a salt marsh.</title>
        <authorList>
            <person name="Park S."/>
            <person name="Yoon J.-H."/>
        </authorList>
    </citation>
    <scope>NUCLEOTIDE SEQUENCE</scope>
    <source>
        <strain evidence="5">SHSM-M6</strain>
    </source>
</reference>
<organism evidence="5 6">
    <name type="scientific">Shewanella salipaludis</name>
    <dbReference type="NCBI Taxonomy" id="2723052"/>
    <lineage>
        <taxon>Bacteria</taxon>
        <taxon>Pseudomonadati</taxon>
        <taxon>Pseudomonadota</taxon>
        <taxon>Gammaproteobacteria</taxon>
        <taxon>Alteromonadales</taxon>
        <taxon>Shewanellaceae</taxon>
        <taxon>Shewanella</taxon>
    </lineage>
</organism>
<accession>A0A972JMC3</accession>
<evidence type="ECO:0000256" key="2">
    <source>
        <dbReference type="ARBA" id="ARBA00022729"/>
    </source>
</evidence>
<dbReference type="SUPFAM" id="SSF53850">
    <property type="entry name" value="Periplasmic binding protein-like II"/>
    <property type="match status" value="1"/>
</dbReference>
<evidence type="ECO:0000313" key="5">
    <source>
        <dbReference type="EMBL" id="NMH64956.1"/>
    </source>
</evidence>
<dbReference type="AlphaFoldDB" id="A0A972JMC3"/>
<dbReference type="PANTHER" id="PTHR35936">
    <property type="entry name" value="MEMBRANE-BOUND LYTIC MUREIN TRANSGLYCOSYLASE F"/>
    <property type="match status" value="1"/>
</dbReference>
<dbReference type="Proteomes" id="UP000737113">
    <property type="component" value="Unassembled WGS sequence"/>
</dbReference>
<sequence length="284" mass="32692">MPLRQILNIAFFCITLLAFNAPLRAEPVPPGPLESHAPETYKLHIVFHEFAPFSFVDDQGKATGALVEIAQRVCQDWPDKCEISLRPNRRAKQLFFTGEMQATFLGWSQERASSMWFSLPMVETEYGFYSLKNNPFIPEQATADTVVGVFSPSNTHGSLQKIERQRQQQGMARLRVELYPQANEAPLRMLQKGRFDAYYVNKDVGAYYAKRLGLTALDYTPGETHVRYCLAFEMHHTPFESVKAFNRLFQELLSQGRLDAIYRKWHMTPALLDPIMYPELNMPF</sequence>
<gene>
    <name evidence="5" type="ORF">HC757_07190</name>
</gene>
<evidence type="ECO:0000256" key="1">
    <source>
        <dbReference type="ARBA" id="ARBA00010333"/>
    </source>
</evidence>
<evidence type="ECO:0000256" key="3">
    <source>
        <dbReference type="SAM" id="SignalP"/>
    </source>
</evidence>
<keyword evidence="6" id="KW-1185">Reference proteome</keyword>
<feature type="signal peptide" evidence="3">
    <location>
        <begin position="1"/>
        <end position="25"/>
    </location>
</feature>
<feature type="chain" id="PRO_5038122277" evidence="3">
    <location>
        <begin position="26"/>
        <end position="284"/>
    </location>
</feature>
<feature type="domain" description="Solute-binding protein family 3/N-terminal" evidence="4">
    <location>
        <begin position="42"/>
        <end position="269"/>
    </location>
</feature>
<comment type="similarity">
    <text evidence="1">Belongs to the bacterial solute-binding protein 3 family.</text>
</comment>
<proteinExistence type="inferred from homology"/>
<dbReference type="InterPro" id="IPR001638">
    <property type="entry name" value="Solute-binding_3/MltF_N"/>
</dbReference>
<dbReference type="SMART" id="SM00062">
    <property type="entry name" value="PBPb"/>
    <property type="match status" value="1"/>
</dbReference>
<evidence type="ECO:0000259" key="4">
    <source>
        <dbReference type="SMART" id="SM00062"/>
    </source>
</evidence>
<dbReference type="EMBL" id="JAAXYH010000003">
    <property type="protein sequence ID" value="NMH64956.1"/>
    <property type="molecule type" value="Genomic_DNA"/>
</dbReference>
<dbReference type="RefSeq" id="WP_169563617.1">
    <property type="nucleotide sequence ID" value="NZ_JAAXYH010000003.1"/>
</dbReference>
<comment type="caution">
    <text evidence="5">The sequence shown here is derived from an EMBL/GenBank/DDBJ whole genome shotgun (WGS) entry which is preliminary data.</text>
</comment>
<protein>
    <submittedName>
        <fullName evidence="5">Transporter substrate-binding domain-containing protein</fullName>
    </submittedName>
</protein>
<name>A0A972JMC3_9GAMM</name>
<evidence type="ECO:0000313" key="6">
    <source>
        <dbReference type="Proteomes" id="UP000737113"/>
    </source>
</evidence>
<dbReference type="Gene3D" id="3.40.190.10">
    <property type="entry name" value="Periplasmic binding protein-like II"/>
    <property type="match status" value="2"/>
</dbReference>
<dbReference type="PANTHER" id="PTHR35936:SF25">
    <property type="entry name" value="ABC TRANSPORTER SUBSTRATE-BINDING PROTEIN"/>
    <property type="match status" value="1"/>
</dbReference>